<dbReference type="Pfam" id="PF02780">
    <property type="entry name" value="Transketolase_C"/>
    <property type="match status" value="1"/>
</dbReference>
<accession>A0A2M7E7Y9</accession>
<protein>
    <submittedName>
        <fullName evidence="5">Transketolase</fullName>
    </submittedName>
</protein>
<evidence type="ECO:0000313" key="5">
    <source>
        <dbReference type="EMBL" id="PIV63866.1"/>
    </source>
</evidence>
<dbReference type="InterPro" id="IPR051157">
    <property type="entry name" value="PDH/Transketolase"/>
</dbReference>
<dbReference type="InterPro" id="IPR009014">
    <property type="entry name" value="Transketo_C/PFOR_II"/>
</dbReference>
<feature type="domain" description="Transketolase-like pyrimidine-binding" evidence="4">
    <location>
        <begin position="1"/>
        <end position="163"/>
    </location>
</feature>
<dbReference type="Pfam" id="PF02779">
    <property type="entry name" value="Transket_pyr"/>
    <property type="match status" value="1"/>
</dbReference>
<dbReference type="AlphaFoldDB" id="A0A2M7E7Y9"/>
<dbReference type="SUPFAM" id="SSF52922">
    <property type="entry name" value="TK C-terminal domain-like"/>
    <property type="match status" value="1"/>
</dbReference>
<dbReference type="PANTHER" id="PTHR43825">
    <property type="entry name" value="PYRUVATE DEHYDROGENASE E1 COMPONENT"/>
    <property type="match status" value="1"/>
</dbReference>
<gene>
    <name evidence="5" type="ORF">COS11_05135</name>
</gene>
<dbReference type="EMBL" id="PETL01000244">
    <property type="protein sequence ID" value="PIV63866.1"/>
    <property type="molecule type" value="Genomic_DNA"/>
</dbReference>
<dbReference type="FunFam" id="3.40.50.970:FF:000129">
    <property type="entry name" value="Transketolase"/>
    <property type="match status" value="1"/>
</dbReference>
<comment type="caution">
    <text evidence="5">The sequence shown here is derived from an EMBL/GenBank/DDBJ whole genome shotgun (WGS) entry which is preliminary data.</text>
</comment>
<dbReference type="PANTHER" id="PTHR43825:SF5">
    <property type="entry name" value="HYPOTHETICAL TRANSKETOLASE FAMILY PROTEIN"/>
    <property type="match status" value="1"/>
</dbReference>
<dbReference type="Gene3D" id="3.40.50.970">
    <property type="match status" value="1"/>
</dbReference>
<dbReference type="InterPro" id="IPR005475">
    <property type="entry name" value="Transketolase-like_Pyr-bd"/>
</dbReference>
<dbReference type="Proteomes" id="UP000228886">
    <property type="component" value="Unassembled WGS sequence"/>
</dbReference>
<name>A0A2M7E7Y9_9BACT</name>
<dbReference type="InterPro" id="IPR029061">
    <property type="entry name" value="THDP-binding"/>
</dbReference>
<sequence length="308" mass="33561">MRTVFNKTLLKIAKKDERIFLVLADIGYGEIEPFAKAFPDRYFNVGVAEQNMTDIACGLAMEGNIAVTYSIANFPTLRCLEQIRNDVCYHNVNVKIVIIGGGLAYGALGVSHQSTEDLAIMRALPDMVVVAPADFTEAEAATYAMVKHPGPVYYRCGYKKEPRLHKGKIDFKIGKAIQARAGGDITLIGTGTITYRVYQAAELLVKDGIQARVLSMHTVKPIDKEAILKAADETRGIITVEEHNIIGGLGGAVAEVLAEGGVGVPFKRIGLPDTYVHIVGSHDWLLDRFGFSPESIAQVAKNLLKCRQ</sequence>
<reference evidence="6" key="1">
    <citation type="submission" date="2017-09" db="EMBL/GenBank/DDBJ databases">
        <title>Depth-based differentiation of microbial function through sediment-hosted aquifers and enrichment of novel symbionts in the deep terrestrial subsurface.</title>
        <authorList>
            <person name="Probst A.J."/>
            <person name="Ladd B."/>
            <person name="Jarett J.K."/>
            <person name="Geller-Mcgrath D.E."/>
            <person name="Sieber C.M.K."/>
            <person name="Emerson J.B."/>
            <person name="Anantharaman K."/>
            <person name="Thomas B.C."/>
            <person name="Malmstrom R."/>
            <person name="Stieglmeier M."/>
            <person name="Klingl A."/>
            <person name="Woyke T."/>
            <person name="Ryan C.M."/>
            <person name="Banfield J.F."/>
        </authorList>
    </citation>
    <scope>NUCLEOTIDE SEQUENCE [LARGE SCALE GENOMIC DNA]</scope>
</reference>
<proteinExistence type="inferred from homology"/>
<evidence type="ECO:0000256" key="3">
    <source>
        <dbReference type="ARBA" id="ARBA00023052"/>
    </source>
</evidence>
<evidence type="ECO:0000259" key="4">
    <source>
        <dbReference type="SMART" id="SM00861"/>
    </source>
</evidence>
<evidence type="ECO:0000313" key="6">
    <source>
        <dbReference type="Proteomes" id="UP000228886"/>
    </source>
</evidence>
<keyword evidence="3" id="KW-0786">Thiamine pyrophosphate</keyword>
<organism evidence="5 6">
    <name type="scientific">bacterium (Candidatus Ratteibacteria) CG01_land_8_20_14_3_00_40_19</name>
    <dbReference type="NCBI Taxonomy" id="2014290"/>
    <lineage>
        <taxon>Bacteria</taxon>
        <taxon>Candidatus Ratteibacteria</taxon>
    </lineage>
</organism>
<dbReference type="CDD" id="cd07033">
    <property type="entry name" value="TPP_PYR_DXS_TK_like"/>
    <property type="match status" value="1"/>
</dbReference>
<dbReference type="Gene3D" id="3.40.50.920">
    <property type="match status" value="1"/>
</dbReference>
<evidence type="ECO:0000256" key="2">
    <source>
        <dbReference type="ARBA" id="ARBA00007131"/>
    </source>
</evidence>
<dbReference type="SUPFAM" id="SSF52518">
    <property type="entry name" value="Thiamin diphosphate-binding fold (THDP-binding)"/>
    <property type="match status" value="1"/>
</dbReference>
<comment type="cofactor">
    <cofactor evidence="1">
        <name>thiamine diphosphate</name>
        <dbReference type="ChEBI" id="CHEBI:58937"/>
    </cofactor>
</comment>
<dbReference type="SMART" id="SM00861">
    <property type="entry name" value="Transket_pyr"/>
    <property type="match status" value="1"/>
</dbReference>
<comment type="similarity">
    <text evidence="2">Belongs to the transketolase family.</text>
</comment>
<dbReference type="InterPro" id="IPR033248">
    <property type="entry name" value="Transketolase_C"/>
</dbReference>
<evidence type="ECO:0000256" key="1">
    <source>
        <dbReference type="ARBA" id="ARBA00001964"/>
    </source>
</evidence>